<reference evidence="7" key="1">
    <citation type="submission" date="2019-11" db="EMBL/GenBank/DDBJ databases">
        <authorList>
            <person name="Feng L."/>
        </authorList>
    </citation>
    <scope>NUCLEOTIDE SEQUENCE</scope>
    <source>
        <strain evidence="7">AcaccaeLFYP115</strain>
    </source>
</reference>
<dbReference type="InterPro" id="IPR023806">
    <property type="entry name" value="CHP03905"/>
</dbReference>
<protein>
    <recommendedName>
        <fullName evidence="2">ribonucleoside-diphosphate reductase</fullName>
        <ecNumber evidence="2">1.17.4.1</ecNumber>
    </recommendedName>
</protein>
<evidence type="ECO:0000256" key="1">
    <source>
        <dbReference type="ARBA" id="ARBA00007405"/>
    </source>
</evidence>
<evidence type="ECO:0000256" key="3">
    <source>
        <dbReference type="ARBA" id="ARBA00022634"/>
    </source>
</evidence>
<dbReference type="EC" id="1.17.4.1" evidence="2"/>
<dbReference type="GO" id="GO:0071897">
    <property type="term" value="P:DNA biosynthetic process"/>
    <property type="evidence" value="ECO:0007669"/>
    <property type="project" value="UniProtKB-KW"/>
</dbReference>
<sequence length="81" mass="8906">MIYKTKGVCSNAIEFEIEDNVVKNVEFRGGCQGNTTGVASLVKGMQVDEVIERLSGIQCGFRGTSCPDQLSKALKEYKETR</sequence>
<name>A0A6N2WAN3_9FIRM</name>
<evidence type="ECO:0000256" key="5">
    <source>
        <dbReference type="ARBA" id="ARBA00047754"/>
    </source>
</evidence>
<comment type="similarity">
    <text evidence="1">Belongs to the ribonucleoside diphosphate reductase class-2 family.</text>
</comment>
<dbReference type="GO" id="GO:0000166">
    <property type="term" value="F:nucleotide binding"/>
    <property type="evidence" value="ECO:0007669"/>
    <property type="project" value="UniProtKB-KW"/>
</dbReference>
<dbReference type="InterPro" id="IPR024434">
    <property type="entry name" value="TSCPD_dom"/>
</dbReference>
<accession>A0A6N2WAN3</accession>
<dbReference type="Pfam" id="PF12637">
    <property type="entry name" value="TSCPD"/>
    <property type="match status" value="1"/>
</dbReference>
<evidence type="ECO:0000313" key="7">
    <source>
        <dbReference type="EMBL" id="VYT39183.1"/>
    </source>
</evidence>
<keyword evidence="4" id="KW-0547">Nucleotide-binding</keyword>
<evidence type="ECO:0000256" key="4">
    <source>
        <dbReference type="ARBA" id="ARBA00022741"/>
    </source>
</evidence>
<gene>
    <name evidence="7" type="ORF">ACLFYP115_03156</name>
</gene>
<evidence type="ECO:0000259" key="6">
    <source>
        <dbReference type="Pfam" id="PF12637"/>
    </source>
</evidence>
<keyword evidence="3" id="KW-0237">DNA synthesis</keyword>
<dbReference type="AlphaFoldDB" id="A0A6N2WAN3"/>
<dbReference type="GO" id="GO:0004748">
    <property type="term" value="F:ribonucleoside-diphosphate reductase activity, thioredoxin disulfide as acceptor"/>
    <property type="evidence" value="ECO:0007669"/>
    <property type="project" value="UniProtKB-EC"/>
</dbReference>
<proteinExistence type="inferred from homology"/>
<evidence type="ECO:0000256" key="2">
    <source>
        <dbReference type="ARBA" id="ARBA00012274"/>
    </source>
</evidence>
<dbReference type="EMBL" id="CACRSQ010000010">
    <property type="protein sequence ID" value="VYT39183.1"/>
    <property type="molecule type" value="Genomic_DNA"/>
</dbReference>
<organism evidence="7">
    <name type="scientific">Anaerostipes caccae</name>
    <dbReference type="NCBI Taxonomy" id="105841"/>
    <lineage>
        <taxon>Bacteria</taxon>
        <taxon>Bacillati</taxon>
        <taxon>Bacillota</taxon>
        <taxon>Clostridia</taxon>
        <taxon>Lachnospirales</taxon>
        <taxon>Lachnospiraceae</taxon>
        <taxon>Anaerostipes</taxon>
    </lineage>
</organism>
<feature type="domain" description="TSCPD" evidence="6">
    <location>
        <begin position="3"/>
        <end position="77"/>
    </location>
</feature>
<comment type="catalytic activity">
    <reaction evidence="5">
        <text>a 2'-deoxyribonucleoside 5'-diphosphate + [thioredoxin]-disulfide + H2O = a ribonucleoside 5'-diphosphate + [thioredoxin]-dithiol</text>
        <dbReference type="Rhea" id="RHEA:23252"/>
        <dbReference type="Rhea" id="RHEA-COMP:10698"/>
        <dbReference type="Rhea" id="RHEA-COMP:10700"/>
        <dbReference type="ChEBI" id="CHEBI:15377"/>
        <dbReference type="ChEBI" id="CHEBI:29950"/>
        <dbReference type="ChEBI" id="CHEBI:50058"/>
        <dbReference type="ChEBI" id="CHEBI:57930"/>
        <dbReference type="ChEBI" id="CHEBI:73316"/>
        <dbReference type="EC" id="1.17.4.1"/>
    </reaction>
</comment>
<dbReference type="NCBIfam" id="TIGR03905">
    <property type="entry name" value="TIGR03905_4_Cys"/>
    <property type="match status" value="1"/>
</dbReference>
<dbReference type="RefSeq" id="WP_006568155.1">
    <property type="nucleotide sequence ID" value="NZ_BAABZP010000001.1"/>
</dbReference>